<gene>
    <name evidence="3" type="ORF">DICVIV_07916</name>
</gene>
<evidence type="ECO:0000259" key="2">
    <source>
        <dbReference type="PROSITE" id="PS50835"/>
    </source>
</evidence>
<dbReference type="AlphaFoldDB" id="A0A0D8XNA6"/>
<dbReference type="EMBL" id="KN716373">
    <property type="protein sequence ID" value="KJH46030.1"/>
    <property type="molecule type" value="Genomic_DNA"/>
</dbReference>
<evidence type="ECO:0000256" key="1">
    <source>
        <dbReference type="SAM" id="MobiDB-lite"/>
    </source>
</evidence>
<dbReference type="InterPro" id="IPR013098">
    <property type="entry name" value="Ig_I-set"/>
</dbReference>
<feature type="region of interest" description="Disordered" evidence="1">
    <location>
        <begin position="463"/>
        <end position="485"/>
    </location>
</feature>
<reference evidence="3 4" key="1">
    <citation type="submission" date="2013-11" db="EMBL/GenBank/DDBJ databases">
        <title>Draft genome of the bovine lungworm Dictyocaulus viviparus.</title>
        <authorList>
            <person name="Mitreva M."/>
        </authorList>
    </citation>
    <scope>NUCLEOTIDE SEQUENCE [LARGE SCALE GENOMIC DNA]</scope>
    <source>
        <strain evidence="3 4">HannoverDv2000</strain>
    </source>
</reference>
<accession>A0A0D8XNA6</accession>
<proteinExistence type="predicted"/>
<feature type="domain" description="Ig-like" evidence="2">
    <location>
        <begin position="14"/>
        <end position="94"/>
    </location>
</feature>
<evidence type="ECO:0000313" key="3">
    <source>
        <dbReference type="EMBL" id="KJH46030.1"/>
    </source>
</evidence>
<name>A0A0D8XNA6_DICVI</name>
<dbReference type="PANTHER" id="PTHR47633">
    <property type="entry name" value="IMMUNOGLOBULIN"/>
    <property type="match status" value="1"/>
</dbReference>
<protein>
    <submittedName>
        <fullName evidence="3">Immunoglobulin I-set domain protein</fullName>
    </submittedName>
</protein>
<dbReference type="InterPro" id="IPR007110">
    <property type="entry name" value="Ig-like_dom"/>
</dbReference>
<dbReference type="OrthoDB" id="5837492at2759"/>
<dbReference type="SUPFAM" id="SSF48726">
    <property type="entry name" value="Immunoglobulin"/>
    <property type="match status" value="3"/>
</dbReference>
<dbReference type="CDD" id="cd00096">
    <property type="entry name" value="Ig"/>
    <property type="match status" value="1"/>
</dbReference>
<dbReference type="STRING" id="29172.A0A0D8XNA6"/>
<reference evidence="4" key="2">
    <citation type="journal article" date="2016" name="Sci. Rep.">
        <title>Dictyocaulus viviparus genome, variome and transcriptome elucidate lungworm biology and support future intervention.</title>
        <authorList>
            <person name="McNulty S.N."/>
            <person name="Strube C."/>
            <person name="Rosa B.A."/>
            <person name="Martin J.C."/>
            <person name="Tyagi R."/>
            <person name="Choi Y.J."/>
            <person name="Wang Q."/>
            <person name="Hallsworth Pepin K."/>
            <person name="Zhang X."/>
            <person name="Ozersky P."/>
            <person name="Wilson R.K."/>
            <person name="Sternberg P.W."/>
            <person name="Gasser R.B."/>
            <person name="Mitreva M."/>
        </authorList>
    </citation>
    <scope>NUCLEOTIDE SEQUENCE [LARGE SCALE GENOMIC DNA]</scope>
    <source>
        <strain evidence="4">HannoverDv2000</strain>
    </source>
</reference>
<sequence>MPMQNIGVAEGEFCRFETQLAPINDPYMKIEWFKDKKPVLIGHRFRSTMDFGFVCLDLLYALPDDTGEYLCVATNKYGRPSYDWSETGVSRRITRDNRQSDAARNAGAQRKEGQHEDTLVTENEPARFECAVIGYPRPKGHRYKLNYDGMHYLTISNCRISDAGEVVVIARNSEGEVQAACTLDIFQVTENEPARFECAVIGYPRPKGHRYKLNYDGMHYLTISNCRISDAGEVVVIARNSEGEVQAACTLDIFQVHHLNLATSKKAMHFLVSVCISQKKDWRQKQLKPAHLMTSEELQQRQSQWQKETLGTLGEAFDAAPKPDARKLLSVERSRTPIEPLETEELLQKFTRPRDEQFYDQLAYVIYFNVETAKPHFKGMELEPVQLKPGQIERYQPPREEMESVALRAVPTKGKAVVPPTDHPDWAQEGGVKLPCNVDGRFKRLSTPPKEVDIPARDQVALKTAKPKPASEDHSLTHDEQLVVK</sequence>
<dbReference type="InterPro" id="IPR036179">
    <property type="entry name" value="Ig-like_dom_sf"/>
</dbReference>
<dbReference type="InterPro" id="IPR003599">
    <property type="entry name" value="Ig_sub"/>
</dbReference>
<feature type="region of interest" description="Disordered" evidence="1">
    <location>
        <begin position="413"/>
        <end position="432"/>
    </location>
</feature>
<feature type="compositionally biased region" description="Basic and acidic residues" evidence="1">
    <location>
        <begin position="469"/>
        <end position="485"/>
    </location>
</feature>
<dbReference type="InterPro" id="IPR013783">
    <property type="entry name" value="Ig-like_fold"/>
</dbReference>
<keyword evidence="4" id="KW-1185">Reference proteome</keyword>
<organism evidence="3 4">
    <name type="scientific">Dictyocaulus viviparus</name>
    <name type="common">Bovine lungworm</name>
    <dbReference type="NCBI Taxonomy" id="29172"/>
    <lineage>
        <taxon>Eukaryota</taxon>
        <taxon>Metazoa</taxon>
        <taxon>Ecdysozoa</taxon>
        <taxon>Nematoda</taxon>
        <taxon>Chromadorea</taxon>
        <taxon>Rhabditida</taxon>
        <taxon>Rhabditina</taxon>
        <taxon>Rhabditomorpha</taxon>
        <taxon>Strongyloidea</taxon>
        <taxon>Metastrongylidae</taxon>
        <taxon>Dictyocaulus</taxon>
    </lineage>
</organism>
<feature type="compositionally biased region" description="Basic and acidic residues" evidence="1">
    <location>
        <begin position="109"/>
        <end position="118"/>
    </location>
</feature>
<evidence type="ECO:0000313" key="4">
    <source>
        <dbReference type="Proteomes" id="UP000053766"/>
    </source>
</evidence>
<feature type="region of interest" description="Disordered" evidence="1">
    <location>
        <begin position="94"/>
        <end position="120"/>
    </location>
</feature>
<dbReference type="PANTHER" id="PTHR47633:SF4">
    <property type="entry name" value="MYOPALLADIN ISOFORM X1"/>
    <property type="match status" value="1"/>
</dbReference>
<dbReference type="Pfam" id="PF07679">
    <property type="entry name" value="I-set"/>
    <property type="match status" value="3"/>
</dbReference>
<dbReference type="PROSITE" id="PS50835">
    <property type="entry name" value="IG_LIKE"/>
    <property type="match status" value="1"/>
</dbReference>
<dbReference type="Gene3D" id="2.60.40.10">
    <property type="entry name" value="Immunoglobulins"/>
    <property type="match status" value="3"/>
</dbReference>
<dbReference type="Proteomes" id="UP000053766">
    <property type="component" value="Unassembled WGS sequence"/>
</dbReference>
<dbReference type="SMART" id="SM00409">
    <property type="entry name" value="IG"/>
    <property type="match status" value="3"/>
</dbReference>
<dbReference type="FunFam" id="2.60.40.10:FF:000962">
    <property type="entry name" value="titin isoform X1"/>
    <property type="match status" value="1"/>
</dbReference>